<comment type="caution">
    <text evidence="1">The sequence shown here is derived from an EMBL/GenBank/DDBJ whole genome shotgun (WGS) entry which is preliminary data.</text>
</comment>
<organism evidence="1 2">
    <name type="scientific">Manihot esculenta</name>
    <name type="common">Cassava</name>
    <name type="synonym">Jatropha manihot</name>
    <dbReference type="NCBI Taxonomy" id="3983"/>
    <lineage>
        <taxon>Eukaryota</taxon>
        <taxon>Viridiplantae</taxon>
        <taxon>Streptophyta</taxon>
        <taxon>Embryophyta</taxon>
        <taxon>Tracheophyta</taxon>
        <taxon>Spermatophyta</taxon>
        <taxon>Magnoliopsida</taxon>
        <taxon>eudicotyledons</taxon>
        <taxon>Gunneridae</taxon>
        <taxon>Pentapetalae</taxon>
        <taxon>rosids</taxon>
        <taxon>fabids</taxon>
        <taxon>Malpighiales</taxon>
        <taxon>Euphorbiaceae</taxon>
        <taxon>Crotonoideae</taxon>
        <taxon>Manihoteae</taxon>
        <taxon>Manihot</taxon>
    </lineage>
</organism>
<reference evidence="2" key="1">
    <citation type="journal article" date="2016" name="Nat. Biotechnol.">
        <title>Sequencing wild and cultivated cassava and related species reveals extensive interspecific hybridization and genetic diversity.</title>
        <authorList>
            <person name="Bredeson J.V."/>
            <person name="Lyons J.B."/>
            <person name="Prochnik S.E."/>
            <person name="Wu G.A."/>
            <person name="Ha C.M."/>
            <person name="Edsinger-Gonzales E."/>
            <person name="Grimwood J."/>
            <person name="Schmutz J."/>
            <person name="Rabbi I.Y."/>
            <person name="Egesi C."/>
            <person name="Nauluvula P."/>
            <person name="Lebot V."/>
            <person name="Ndunguru J."/>
            <person name="Mkamilo G."/>
            <person name="Bart R.S."/>
            <person name="Setter T.L."/>
            <person name="Gleadow R.M."/>
            <person name="Kulakow P."/>
            <person name="Ferguson M.E."/>
            <person name="Rounsley S."/>
            <person name="Rokhsar D.S."/>
        </authorList>
    </citation>
    <scope>NUCLEOTIDE SEQUENCE [LARGE SCALE GENOMIC DNA]</scope>
    <source>
        <strain evidence="2">cv. AM560-2</strain>
    </source>
</reference>
<name>A0ACB7GFH2_MANES</name>
<evidence type="ECO:0000313" key="2">
    <source>
        <dbReference type="Proteomes" id="UP000091857"/>
    </source>
</evidence>
<sequence length="347" mass="38169">MQRLLSLKHASSNSSKKLIISTNSSLPLSHPCYNAFTSLAKSTHHGHRQQSYIFGLSLFNPNHLFHSCHSQHTLSRKVHGFLSNPWLPKQFMSNVSNTHFKFLSKGRAGYKFGISRAGFSRGYSGLKHGFGSGGRSWRSWFNRVPADNMVLGLIFINVAVFTLWQIADKKFMADNFMISMDNFRSGRLHTLITSSFSHVDAGHYISNTCVLYFFGRKIGRTLGPKHLLKLYLAGALGGSLFYLLHHAFMALSTKGQGMSEKDTSGTPGLGSSGAVNAILMLEILLNPGSTIYLQFIIPVRAALVGLFIIGTDLFRVWQGNSKVSGSTHLGGLAVAAIAYGRIKKGRL</sequence>
<dbReference type="EMBL" id="CM004400">
    <property type="protein sequence ID" value="KAG8638980.1"/>
    <property type="molecule type" value="Genomic_DNA"/>
</dbReference>
<proteinExistence type="predicted"/>
<gene>
    <name evidence="1" type="ORF">MANES_14G087101v8</name>
</gene>
<protein>
    <submittedName>
        <fullName evidence="1">Uncharacterized protein</fullName>
    </submittedName>
</protein>
<keyword evidence="2" id="KW-1185">Reference proteome</keyword>
<dbReference type="Proteomes" id="UP000091857">
    <property type="component" value="Chromosome 14"/>
</dbReference>
<evidence type="ECO:0000313" key="1">
    <source>
        <dbReference type="EMBL" id="KAG8638980.1"/>
    </source>
</evidence>
<accession>A0ACB7GFH2</accession>